<protein>
    <submittedName>
        <fullName evidence="1">Spore coat protein</fullName>
    </submittedName>
</protein>
<dbReference type="Proteomes" id="UP000625804">
    <property type="component" value="Unassembled WGS sequence"/>
</dbReference>
<gene>
    <name evidence="1" type="ORF">HR057_06600</name>
</gene>
<dbReference type="InterPro" id="IPR019593">
    <property type="entry name" value="Spore_coat_protein_Z/Y"/>
</dbReference>
<comment type="caution">
    <text evidence="1">The sequence shown here is derived from an EMBL/GenBank/DDBJ whole genome shotgun (WGS) entry which is preliminary data.</text>
</comment>
<dbReference type="Pfam" id="PF10612">
    <property type="entry name" value="Spore-coat_CotZ"/>
    <property type="match status" value="1"/>
</dbReference>
<accession>A0A8J8GD18</accession>
<name>A0A8J8GD18_9BACI</name>
<organism evidence="1 2">
    <name type="scientific">Calidifontibacillus erzurumensis</name>
    <dbReference type="NCBI Taxonomy" id="2741433"/>
    <lineage>
        <taxon>Bacteria</taxon>
        <taxon>Bacillati</taxon>
        <taxon>Bacillota</taxon>
        <taxon>Bacilli</taxon>
        <taxon>Bacillales</taxon>
        <taxon>Bacillaceae</taxon>
        <taxon>Calidifontibacillus/Schinkia group</taxon>
        <taxon>Calidifontibacillus</taxon>
    </lineage>
</organism>
<reference evidence="1" key="1">
    <citation type="submission" date="2020-06" db="EMBL/GenBank/DDBJ databases">
        <title>A novel thermopfilic bacterium from Erzurum, Turkey.</title>
        <authorList>
            <person name="Adiguzel A."/>
            <person name="Ay H."/>
            <person name="Baltaci M.O."/>
        </authorList>
    </citation>
    <scope>NUCLEOTIDE SEQUENCE</scope>
    <source>
        <strain evidence="1">P2</strain>
    </source>
</reference>
<sequence length="204" mass="23623">MRIKKPRKKFKKMFEDEFHHEFEEKFEDEIKDDHEEAFHHHDKHEEDEDCVCSIVKKIHKAQSAVKESDCRVSCETSIQQLLSPAPKANTIPFTLTCDCDLFIAKAPVYSRKENFKLISSPFFRVKKVNHNCCAVLELLLPTKDGKTAEGVFKHDDHHSDHSDFDGFVGTGACITVDLHCFCNITCFKPTIVHTRHHFFNGHHD</sequence>
<keyword evidence="1" id="KW-0946">Virion</keyword>
<dbReference type="RefSeq" id="WP_173730640.1">
    <property type="nucleotide sequence ID" value="NZ_JABTTE010000006.1"/>
</dbReference>
<proteinExistence type="predicted"/>
<evidence type="ECO:0000313" key="1">
    <source>
        <dbReference type="EMBL" id="NSL51437.1"/>
    </source>
</evidence>
<keyword evidence="2" id="KW-1185">Reference proteome</keyword>
<evidence type="ECO:0000313" key="2">
    <source>
        <dbReference type="Proteomes" id="UP000625804"/>
    </source>
</evidence>
<dbReference type="EMBL" id="JABTTE010000006">
    <property type="protein sequence ID" value="NSL51437.1"/>
    <property type="molecule type" value="Genomic_DNA"/>
</dbReference>
<dbReference type="AlphaFoldDB" id="A0A8J8GD18"/>
<keyword evidence="1" id="KW-0167">Capsid protein</keyword>